<comment type="caution">
    <text evidence="2">The sequence shown here is derived from an EMBL/GenBank/DDBJ whole genome shotgun (WGS) entry which is preliminary data.</text>
</comment>
<dbReference type="EMBL" id="CAMPGE010025262">
    <property type="protein sequence ID" value="CAI2383041.1"/>
    <property type="molecule type" value="Genomic_DNA"/>
</dbReference>
<protein>
    <submittedName>
        <fullName evidence="2">Uncharacterized protein</fullName>
    </submittedName>
</protein>
<reference evidence="2" key="1">
    <citation type="submission" date="2023-07" db="EMBL/GenBank/DDBJ databases">
        <authorList>
            <consortium name="AG Swart"/>
            <person name="Singh M."/>
            <person name="Singh A."/>
            <person name="Seah K."/>
            <person name="Emmerich C."/>
        </authorList>
    </citation>
    <scope>NUCLEOTIDE SEQUENCE</scope>
    <source>
        <strain evidence="2">DP1</strain>
    </source>
</reference>
<sequence>MINLLSVKEENEDQKNVAFDTYQAVELPKKKPRESSLNNSPTDKIISPDRSQRNPSVRKKRLQNSGYLARKIKTANANLKVPKDGRSGTMHTKNNLQNKIQGKAFSPKGPLGSARIGDPSNDFSSATNQAKTKRSKLFNGVLNPEKEQKINLENKIKFYYGDYNKEILMNDHMNFDETDQIEKEVPQCKWKIFTDLICGTSKTGNFNKLMNFNQFREILKKINQRIFTDPKLIAKLVFRDKKGVKSKGILKMKNMLKDMTQRKKDKSQNSSSIRLKKVNKKLKSPTHGMIPSISLLSKSEKGTDENKRLLVEGRVKLHLNKDISNQTGSLTMKNRKDKKNKHFKIKAKVKQNKGRDSFTTVMEQISKRSSSPRISRVKRLSQMPNDETKRLQESNGQRRRKTQVLTCHSGIIRPLKSPKKISRGKILSADRKLSKERAEQKRRYLTYYNKRYRPSTARQTRNFRKQMNQTQESNEFMNLLKQLKHFQESIEKSEILDKNLESEELRGRLKKLQPNKEPSNTSLLFYPTKDLAQPCGEDLQESRNISPKDRSYNESLISQIKRAYKPIEQKYVNSSC</sequence>
<evidence type="ECO:0000256" key="1">
    <source>
        <dbReference type="SAM" id="MobiDB-lite"/>
    </source>
</evidence>
<feature type="compositionally biased region" description="Polar residues" evidence="1">
    <location>
        <begin position="121"/>
        <end position="130"/>
    </location>
</feature>
<proteinExistence type="predicted"/>
<feature type="compositionally biased region" description="Polar residues" evidence="1">
    <location>
        <begin position="89"/>
        <end position="100"/>
    </location>
</feature>
<keyword evidence="3" id="KW-1185">Reference proteome</keyword>
<feature type="region of interest" description="Disordered" evidence="1">
    <location>
        <begin position="382"/>
        <end position="401"/>
    </location>
</feature>
<feature type="region of interest" description="Disordered" evidence="1">
    <location>
        <begin position="29"/>
        <end position="131"/>
    </location>
</feature>
<organism evidence="2 3">
    <name type="scientific">Euplotes crassus</name>
    <dbReference type="NCBI Taxonomy" id="5936"/>
    <lineage>
        <taxon>Eukaryota</taxon>
        <taxon>Sar</taxon>
        <taxon>Alveolata</taxon>
        <taxon>Ciliophora</taxon>
        <taxon>Intramacronucleata</taxon>
        <taxon>Spirotrichea</taxon>
        <taxon>Hypotrichia</taxon>
        <taxon>Euplotida</taxon>
        <taxon>Euplotidae</taxon>
        <taxon>Moneuplotes</taxon>
    </lineage>
</organism>
<dbReference type="AlphaFoldDB" id="A0AAD1Y348"/>
<evidence type="ECO:0000313" key="3">
    <source>
        <dbReference type="Proteomes" id="UP001295684"/>
    </source>
</evidence>
<name>A0AAD1Y348_EUPCR</name>
<gene>
    <name evidence="2" type="ORF">ECRASSUSDP1_LOCUS24532</name>
</gene>
<dbReference type="Proteomes" id="UP001295684">
    <property type="component" value="Unassembled WGS sequence"/>
</dbReference>
<evidence type="ECO:0000313" key="2">
    <source>
        <dbReference type="EMBL" id="CAI2383041.1"/>
    </source>
</evidence>
<accession>A0AAD1Y348</accession>